<dbReference type="Proteomes" id="UP001590951">
    <property type="component" value="Unassembled WGS sequence"/>
</dbReference>
<accession>A0ABR4AWE3</accession>
<keyword evidence="2" id="KW-1185">Reference proteome</keyword>
<dbReference type="EMBL" id="JBHFEH010000063">
    <property type="protein sequence ID" value="KAL2049458.1"/>
    <property type="molecule type" value="Genomic_DNA"/>
</dbReference>
<comment type="caution">
    <text evidence="1">The sequence shown here is derived from an EMBL/GenBank/DDBJ whole genome shotgun (WGS) entry which is preliminary data.</text>
</comment>
<sequence>MRLSIISHLDSNDLHNLSEASCRFCKLIDLVPFSDSLEWAKYRCQVHGHSYHNSMPSGEPICGQCVVDMIRRIGSSICHQ</sequence>
<evidence type="ECO:0000313" key="2">
    <source>
        <dbReference type="Proteomes" id="UP001590951"/>
    </source>
</evidence>
<evidence type="ECO:0008006" key="3">
    <source>
        <dbReference type="Google" id="ProtNLM"/>
    </source>
</evidence>
<reference evidence="1 2" key="1">
    <citation type="submission" date="2024-09" db="EMBL/GenBank/DDBJ databases">
        <title>Rethinking Asexuality: The Enigmatic Case of Functional Sexual Genes in Lepraria (Stereocaulaceae).</title>
        <authorList>
            <person name="Doellman M."/>
            <person name="Sun Y."/>
            <person name="Barcenas-Pena A."/>
            <person name="Lumbsch H.T."/>
            <person name="Grewe F."/>
        </authorList>
    </citation>
    <scope>NUCLEOTIDE SEQUENCE [LARGE SCALE GENOMIC DNA]</scope>
    <source>
        <strain evidence="1 2">Grewe 0041</strain>
    </source>
</reference>
<name>A0ABR4AWE3_9LECA</name>
<evidence type="ECO:0000313" key="1">
    <source>
        <dbReference type="EMBL" id="KAL2049458.1"/>
    </source>
</evidence>
<gene>
    <name evidence="1" type="ORF">ABVK25_010253</name>
</gene>
<organism evidence="1 2">
    <name type="scientific">Lepraria finkii</name>
    <dbReference type="NCBI Taxonomy" id="1340010"/>
    <lineage>
        <taxon>Eukaryota</taxon>
        <taxon>Fungi</taxon>
        <taxon>Dikarya</taxon>
        <taxon>Ascomycota</taxon>
        <taxon>Pezizomycotina</taxon>
        <taxon>Lecanoromycetes</taxon>
        <taxon>OSLEUM clade</taxon>
        <taxon>Lecanoromycetidae</taxon>
        <taxon>Lecanorales</taxon>
        <taxon>Lecanorineae</taxon>
        <taxon>Stereocaulaceae</taxon>
        <taxon>Lepraria</taxon>
    </lineage>
</organism>
<protein>
    <recommendedName>
        <fullName evidence="3">F-box domain-containing protein</fullName>
    </recommendedName>
</protein>
<proteinExistence type="predicted"/>